<accession>A0AAD7ZFQ6</accession>
<evidence type="ECO:0000313" key="17">
    <source>
        <dbReference type="Proteomes" id="UP001233999"/>
    </source>
</evidence>
<evidence type="ECO:0000256" key="9">
    <source>
        <dbReference type="ARBA" id="ARBA00023034"/>
    </source>
</evidence>
<feature type="domain" description="Clathrin/coatomer adaptor adaptin-like N-terminal" evidence="14">
    <location>
        <begin position="23"/>
        <end position="544"/>
    </location>
</feature>
<dbReference type="GO" id="GO:0072384">
    <property type="term" value="P:organelle transport along microtubule"/>
    <property type="evidence" value="ECO:0007669"/>
    <property type="project" value="TreeGrafter"/>
</dbReference>
<dbReference type="InterPro" id="IPR013041">
    <property type="entry name" value="Clathrin_app_Ig-like_sf"/>
</dbReference>
<dbReference type="GO" id="GO:0009306">
    <property type="term" value="P:protein secretion"/>
    <property type="evidence" value="ECO:0007669"/>
    <property type="project" value="TreeGrafter"/>
</dbReference>
<evidence type="ECO:0000256" key="3">
    <source>
        <dbReference type="ARBA" id="ARBA00010720"/>
    </source>
</evidence>
<dbReference type="GO" id="GO:0006886">
    <property type="term" value="P:intracellular protein transport"/>
    <property type="evidence" value="ECO:0007669"/>
    <property type="project" value="InterPro"/>
</dbReference>
<keyword evidence="7" id="KW-0931">ER-Golgi transport</keyword>
<dbReference type="GO" id="GO:0005793">
    <property type="term" value="C:endoplasmic reticulum-Golgi intermediate compartment"/>
    <property type="evidence" value="ECO:0007669"/>
    <property type="project" value="TreeGrafter"/>
</dbReference>
<reference evidence="16" key="2">
    <citation type="submission" date="2023-05" db="EMBL/GenBank/DDBJ databases">
        <authorList>
            <person name="Fouks B."/>
        </authorList>
    </citation>
    <scope>NUCLEOTIDE SEQUENCE</scope>
    <source>
        <strain evidence="16">Stay&amp;Tobe</strain>
        <tissue evidence="16">Testes</tissue>
    </source>
</reference>
<evidence type="ECO:0000256" key="13">
    <source>
        <dbReference type="SAM" id="MobiDB-lite"/>
    </source>
</evidence>
<dbReference type="FunFam" id="1.25.10.10:FF:000038">
    <property type="entry name" value="Coatomer subunit gamma"/>
    <property type="match status" value="1"/>
</dbReference>
<dbReference type="InterPro" id="IPR002553">
    <property type="entry name" value="Clathrin/coatomer_adapt-like_N"/>
</dbReference>
<dbReference type="GO" id="GO:0006891">
    <property type="term" value="P:intra-Golgi vesicle-mediated transport"/>
    <property type="evidence" value="ECO:0007669"/>
    <property type="project" value="TreeGrafter"/>
</dbReference>
<evidence type="ECO:0000256" key="6">
    <source>
        <dbReference type="ARBA" id="ARBA00022737"/>
    </source>
</evidence>
<keyword evidence="6" id="KW-0677">Repeat</keyword>
<dbReference type="SUPFAM" id="SSF48371">
    <property type="entry name" value="ARM repeat"/>
    <property type="match status" value="1"/>
</dbReference>
<evidence type="ECO:0000259" key="15">
    <source>
        <dbReference type="Pfam" id="PF08752"/>
    </source>
</evidence>
<dbReference type="Proteomes" id="UP001233999">
    <property type="component" value="Unassembled WGS sequence"/>
</dbReference>
<evidence type="ECO:0000256" key="12">
    <source>
        <dbReference type="ARBA" id="ARBA00073747"/>
    </source>
</evidence>
<gene>
    <name evidence="16" type="ORF">L9F63_004521</name>
</gene>
<dbReference type="SUPFAM" id="SSF49348">
    <property type="entry name" value="Clathrin adaptor appendage domain"/>
    <property type="match status" value="1"/>
</dbReference>
<evidence type="ECO:0000256" key="2">
    <source>
        <dbReference type="ARBA" id="ARBA00004347"/>
    </source>
</evidence>
<reference evidence="16" key="1">
    <citation type="journal article" date="2023" name="IScience">
        <title>Live-bearing cockroach genome reveals convergent evolutionary mechanisms linked to viviparity in insects and beyond.</title>
        <authorList>
            <person name="Fouks B."/>
            <person name="Harrison M.C."/>
            <person name="Mikhailova A.A."/>
            <person name="Marchal E."/>
            <person name="English S."/>
            <person name="Carruthers M."/>
            <person name="Jennings E.C."/>
            <person name="Chiamaka E.L."/>
            <person name="Frigard R.A."/>
            <person name="Pippel M."/>
            <person name="Attardo G.M."/>
            <person name="Benoit J.B."/>
            <person name="Bornberg-Bauer E."/>
            <person name="Tobe S.S."/>
        </authorList>
    </citation>
    <scope>NUCLEOTIDE SEQUENCE</scope>
    <source>
        <strain evidence="16">Stay&amp;Tobe</strain>
    </source>
</reference>
<dbReference type="FunFam" id="1.25.10.10:FF:000071">
    <property type="entry name" value="Coatomer subunit gamma"/>
    <property type="match status" value="1"/>
</dbReference>
<dbReference type="Gene3D" id="1.25.10.10">
    <property type="entry name" value="Leucine-rich Repeat Variant"/>
    <property type="match status" value="2"/>
</dbReference>
<evidence type="ECO:0000256" key="7">
    <source>
        <dbReference type="ARBA" id="ARBA00022892"/>
    </source>
</evidence>
<dbReference type="InterPro" id="IPR016024">
    <property type="entry name" value="ARM-type_fold"/>
</dbReference>
<keyword evidence="9" id="KW-0333">Golgi apparatus</keyword>
<dbReference type="GO" id="GO:0000139">
    <property type="term" value="C:Golgi membrane"/>
    <property type="evidence" value="ECO:0007669"/>
    <property type="project" value="UniProtKB-SubCell"/>
</dbReference>
<feature type="compositionally biased region" description="Basic and acidic residues" evidence="13">
    <location>
        <begin position="1"/>
        <end position="11"/>
    </location>
</feature>
<dbReference type="GO" id="GO:0005783">
    <property type="term" value="C:endoplasmic reticulum"/>
    <property type="evidence" value="ECO:0007669"/>
    <property type="project" value="TreeGrafter"/>
</dbReference>
<dbReference type="InterPro" id="IPR011989">
    <property type="entry name" value="ARM-like"/>
</dbReference>
<evidence type="ECO:0000259" key="14">
    <source>
        <dbReference type="Pfam" id="PF01602"/>
    </source>
</evidence>
<evidence type="ECO:0000256" key="4">
    <source>
        <dbReference type="ARBA" id="ARBA00022448"/>
    </source>
</evidence>
<evidence type="ECO:0000256" key="1">
    <source>
        <dbReference type="ARBA" id="ARBA00004255"/>
    </source>
</evidence>
<comment type="subcellular location">
    <subcellularLocation>
        <location evidence="2">Cytoplasmic vesicle</location>
        <location evidence="2">COPI-coated vesicle membrane</location>
        <topology evidence="2">Peripheral membrane protein</topology>
        <orientation evidence="2">Cytoplasmic side</orientation>
    </subcellularLocation>
    <subcellularLocation>
        <location evidence="1">Golgi apparatus membrane</location>
        <topology evidence="1">Peripheral membrane protein</topology>
        <orientation evidence="1">Cytoplasmic side</orientation>
    </subcellularLocation>
</comment>
<keyword evidence="10" id="KW-0472">Membrane</keyword>
<keyword evidence="4" id="KW-0813">Transport</keyword>
<dbReference type="PIRSF" id="PIRSF037093">
    <property type="entry name" value="Coatomer_gamma_subunit"/>
    <property type="match status" value="1"/>
</dbReference>
<dbReference type="InterPro" id="IPR037067">
    <property type="entry name" value="Coatomer_gsu_app_sf"/>
</dbReference>
<dbReference type="Gene3D" id="2.60.40.1480">
    <property type="entry name" value="Coatomer, gamma subunit, appendage domain"/>
    <property type="match status" value="1"/>
</dbReference>
<comment type="similarity">
    <text evidence="3">Belongs to the COPG family.</text>
</comment>
<evidence type="ECO:0000256" key="11">
    <source>
        <dbReference type="ARBA" id="ARBA00023329"/>
    </source>
</evidence>
<sequence length="758" mass="84337">MNAFKRDKKEEEEGSGNPFQNIEKTTVLQEARTFNDTPVNPRKCTHILTKILYLLNQGEQLGTTEATEAFFAMTKLFQSRDVILRRMVYLGIKELSSIAEDVIIVTSSLTKDMTGKEDLYRAAAIRCLMTNTCDMATMLQAIERYMKQAIVDRNAAVSSAALVSSLHLTKIAGDVVKRWVNEAQEAVNSDSVMVQYHALGVLYHIRKSDRLAVNKLVAKLTRMSLKSPYAVCMLIRIACKLLEEEDSAGGGSSDSPLFEFIESCLRHKSEMVIYEAAHAIVNLRRTTSRELAPAVSVLQLFCSNPKPTLRFAAVRTLNKVAMSHPAAVTACNLDLENLITDSNRSVATLAITTLLKTGAESSVDRLMKQIASFVSEISDEFKIVVVQAIRALCLKFSRKHSVLMNFLSAMLRDEGGLEYKASIADTIITVIEENPEAKETGLAHLCEFIEDCEHTSLAVRILHLLGKEGPRTKQPSRYIRFIYNRVILENAPVRAAAVAAMAQFGATCPDLLPNIQVLLARCQMDTDDEVRDRATYYYSILEKQDKSLCNNYIVEGLQVSVPSLERSLHQYTLNPTETSFDMKSVPLAAVPSAEEVVNAAVKGGAKISVVSPNVSREETYAEKLRNVPELMAFGPLFRSSEPVELTESETEYVVRCIKHSFPQHLVLQFDCLNTLNDQLLENVKVQVEPPDGYQLLREIPCPKLPYSETGTTYVVLQYPEELGATVGTFNATLKFVVKDCDPATGLPDSDEGYDDEYM</sequence>
<feature type="region of interest" description="Disordered" evidence="13">
    <location>
        <begin position="1"/>
        <end position="22"/>
    </location>
</feature>
<dbReference type="GO" id="GO:0030126">
    <property type="term" value="C:COPI vesicle coat"/>
    <property type="evidence" value="ECO:0007669"/>
    <property type="project" value="InterPro"/>
</dbReference>
<dbReference type="Pfam" id="PF08752">
    <property type="entry name" value="COP-gamma_platf"/>
    <property type="match status" value="1"/>
</dbReference>
<dbReference type="PANTHER" id="PTHR10261:SF0">
    <property type="entry name" value="COATOMER SUBUNIT GAMMA-2"/>
    <property type="match status" value="1"/>
</dbReference>
<dbReference type="EMBL" id="JASPKZ010008375">
    <property type="protein sequence ID" value="KAJ9579815.1"/>
    <property type="molecule type" value="Genomic_DNA"/>
</dbReference>
<feature type="domain" description="Coatomer gamma subunit appendage Ig-like subdomain" evidence="15">
    <location>
        <begin position="619"/>
        <end position="758"/>
    </location>
</feature>
<dbReference type="InterPro" id="IPR017106">
    <property type="entry name" value="Coatomer_gsu"/>
</dbReference>
<evidence type="ECO:0000313" key="16">
    <source>
        <dbReference type="EMBL" id="KAJ9579815.1"/>
    </source>
</evidence>
<evidence type="ECO:0000256" key="5">
    <source>
        <dbReference type="ARBA" id="ARBA00022490"/>
    </source>
</evidence>
<comment type="caution">
    <text evidence="16">The sequence shown here is derived from an EMBL/GenBank/DDBJ whole genome shotgun (WGS) entry which is preliminary data.</text>
</comment>
<organism evidence="16 17">
    <name type="scientific">Diploptera punctata</name>
    <name type="common">Pacific beetle cockroach</name>
    <dbReference type="NCBI Taxonomy" id="6984"/>
    <lineage>
        <taxon>Eukaryota</taxon>
        <taxon>Metazoa</taxon>
        <taxon>Ecdysozoa</taxon>
        <taxon>Arthropoda</taxon>
        <taxon>Hexapoda</taxon>
        <taxon>Insecta</taxon>
        <taxon>Pterygota</taxon>
        <taxon>Neoptera</taxon>
        <taxon>Polyneoptera</taxon>
        <taxon>Dictyoptera</taxon>
        <taxon>Blattodea</taxon>
        <taxon>Blaberoidea</taxon>
        <taxon>Blaberidae</taxon>
        <taxon>Diplopterinae</taxon>
        <taxon>Diploptera</taxon>
    </lineage>
</organism>
<keyword evidence="11" id="KW-0968">Cytoplasmic vesicle</keyword>
<keyword evidence="17" id="KW-1185">Reference proteome</keyword>
<dbReference type="PANTHER" id="PTHR10261">
    <property type="entry name" value="COATOMER SUBUNIT GAMMA"/>
    <property type="match status" value="1"/>
</dbReference>
<dbReference type="GO" id="GO:0005198">
    <property type="term" value="F:structural molecule activity"/>
    <property type="evidence" value="ECO:0007669"/>
    <property type="project" value="InterPro"/>
</dbReference>
<dbReference type="FunFam" id="2.60.40.1480:FF:000001">
    <property type="entry name" value="Coatomer subunit gamma"/>
    <property type="match status" value="1"/>
</dbReference>
<keyword evidence="8" id="KW-0653">Protein transport</keyword>
<feature type="non-terminal residue" evidence="16">
    <location>
        <position position="758"/>
    </location>
</feature>
<dbReference type="AlphaFoldDB" id="A0AAD7ZFQ6"/>
<dbReference type="GO" id="GO:0006888">
    <property type="term" value="P:endoplasmic reticulum to Golgi vesicle-mediated transport"/>
    <property type="evidence" value="ECO:0007669"/>
    <property type="project" value="TreeGrafter"/>
</dbReference>
<dbReference type="InterPro" id="IPR013040">
    <property type="entry name" value="Coatomer_gsu_app_Ig-like_dom"/>
</dbReference>
<protein>
    <recommendedName>
        <fullName evidence="12">Coatomer subunit gamma</fullName>
    </recommendedName>
</protein>
<dbReference type="Pfam" id="PF01602">
    <property type="entry name" value="Adaptin_N"/>
    <property type="match status" value="1"/>
</dbReference>
<evidence type="ECO:0000256" key="8">
    <source>
        <dbReference type="ARBA" id="ARBA00022927"/>
    </source>
</evidence>
<name>A0AAD7ZFQ6_DIPPU</name>
<keyword evidence="5" id="KW-0963">Cytoplasm</keyword>
<proteinExistence type="inferred from homology"/>
<evidence type="ECO:0000256" key="10">
    <source>
        <dbReference type="ARBA" id="ARBA00023136"/>
    </source>
</evidence>